<dbReference type="InterPro" id="IPR001333">
    <property type="entry name" value="Peptidase_M32_Taq"/>
</dbReference>
<dbReference type="SUPFAM" id="SSF55486">
    <property type="entry name" value="Metalloproteases ('zincins'), catalytic domain"/>
    <property type="match status" value="1"/>
</dbReference>
<dbReference type="InterPro" id="IPR001567">
    <property type="entry name" value="Pept_M3A_M3B_dom"/>
</dbReference>
<evidence type="ECO:0000256" key="3">
    <source>
        <dbReference type="ARBA" id="ARBA00022801"/>
    </source>
</evidence>
<dbReference type="NCBIfam" id="TIGR02290">
    <property type="entry name" value="M3_fam_3"/>
    <property type="match status" value="1"/>
</dbReference>
<evidence type="ECO:0000313" key="10">
    <source>
        <dbReference type="Proteomes" id="UP000238836"/>
    </source>
</evidence>
<evidence type="ECO:0000259" key="7">
    <source>
        <dbReference type="Pfam" id="PF01432"/>
    </source>
</evidence>
<dbReference type="PANTHER" id="PTHR34217">
    <property type="entry name" value="METAL-DEPENDENT CARBOXYPEPTIDASE"/>
    <property type="match status" value="1"/>
</dbReference>
<name>A0ABX5ENR2_9BACL</name>
<evidence type="ECO:0000313" key="9">
    <source>
        <dbReference type="EMBL" id="PRZ12862.1"/>
    </source>
</evidence>
<keyword evidence="5 6" id="KW-0482">Metalloprotease</keyword>
<dbReference type="EMBL" id="PVTZ01000011">
    <property type="protein sequence ID" value="PRZ12862.1"/>
    <property type="molecule type" value="Genomic_DNA"/>
</dbReference>
<keyword evidence="10" id="KW-1185">Reference proteome</keyword>
<feature type="domain" description="Oligopeptidase F N-terminal" evidence="8">
    <location>
        <begin position="117"/>
        <end position="181"/>
    </location>
</feature>
<protein>
    <submittedName>
        <fullName evidence="9">PepF/M3 family oligoendopeptidase</fullName>
    </submittedName>
</protein>
<dbReference type="InterPro" id="IPR013647">
    <property type="entry name" value="OligopepF_N_dom"/>
</dbReference>
<dbReference type="Pfam" id="PF08439">
    <property type="entry name" value="Peptidase_M3_N"/>
    <property type="match status" value="1"/>
</dbReference>
<keyword evidence="2 6" id="KW-0479">Metal-binding</keyword>
<keyword evidence="1 6" id="KW-0645">Protease</keyword>
<evidence type="ECO:0000256" key="6">
    <source>
        <dbReference type="RuleBase" id="RU003435"/>
    </source>
</evidence>
<dbReference type="Pfam" id="PF01432">
    <property type="entry name" value="Peptidase_M3"/>
    <property type="match status" value="1"/>
</dbReference>
<dbReference type="RefSeq" id="WP_106342944.1">
    <property type="nucleotide sequence ID" value="NZ_PVTZ01000011.1"/>
</dbReference>
<evidence type="ECO:0000256" key="2">
    <source>
        <dbReference type="ARBA" id="ARBA00022723"/>
    </source>
</evidence>
<dbReference type="InterPro" id="IPR034006">
    <property type="entry name" value="M3B_PepF_2"/>
</dbReference>
<reference evidence="9 10" key="1">
    <citation type="submission" date="2018-03" db="EMBL/GenBank/DDBJ databases">
        <title>Genomic Encyclopedia of Archaeal and Bacterial Type Strains, Phase II (KMG-II): from individual species to whole genera.</title>
        <authorList>
            <person name="Goeker M."/>
        </authorList>
    </citation>
    <scope>NUCLEOTIDE SEQUENCE [LARGE SCALE GENOMIC DNA]</scope>
    <source>
        <strain evidence="9 10">RHA1</strain>
    </source>
</reference>
<sequence length="596" mass="67927">MQLSATYSQTWDLENIFSGGSESSTLVQHLEKLEHELPLLKKYIETLEPTASLASWVDAIQPLQKLGSGLVEARSFLDCLESQNVKDEKAKVLSGKLTQIGATYEAVITALESKVARVPESDWQQLMKSPELNQVSFSLNEMRKRSLEKLPPAQEELAGDLSVDGYHAWSEMYSTIVGRMQVPFEEGGETKLLSVGQLANKMASPDREVRQRVFEKWEEAWRNEADLCAVTINHLAGYRLQLYKRRQWENVLKEPLDLNRMEGQTLQTMWDVVAKNKHRLLPYMKRKAEMLGVDQLSWHDVQAPLPGNKQTLSYDEAAKFIIEQFEQFSPDMASFAQMAFEKRWIEAEDRPGKRPGGFMTDFPISGESRIFMTFSGTPGCVSTLAHELGHAYHTYVMKDLPFLAQQYAMNVAETASTFAEVIVIDAAIKQATSKEEKMVLLADKIQSTIAFLMDIHSRFLFETRFYEKRKQGPLTRDELCELMVEAQKEGFADMLAEYHPHFWASKLHFYATDMPFYNFPYTFGYLFSAGIYARALQEGAGFATKYVDLLRDTASMTVEELGKRHLGVDLTQPDFWQDAMDLLMADVDEFLALTEA</sequence>
<dbReference type="PANTHER" id="PTHR34217:SF1">
    <property type="entry name" value="CARBOXYPEPTIDASE 1"/>
    <property type="match status" value="1"/>
</dbReference>
<dbReference type="CDD" id="cd09607">
    <property type="entry name" value="M3B_PepF"/>
    <property type="match status" value="1"/>
</dbReference>
<evidence type="ECO:0000259" key="8">
    <source>
        <dbReference type="Pfam" id="PF08439"/>
    </source>
</evidence>
<gene>
    <name evidence="9" type="ORF">CLV36_11176</name>
</gene>
<feature type="domain" description="Peptidase M3A/M3B catalytic" evidence="7">
    <location>
        <begin position="202"/>
        <end position="581"/>
    </location>
</feature>
<comment type="caution">
    <text evidence="9">The sequence shown here is derived from an EMBL/GenBank/DDBJ whole genome shotgun (WGS) entry which is preliminary data.</text>
</comment>
<accession>A0ABX5ENR2</accession>
<comment type="similarity">
    <text evidence="6">Belongs to the peptidase M3 family.</text>
</comment>
<comment type="cofactor">
    <cofactor evidence="6">
        <name>Zn(2+)</name>
        <dbReference type="ChEBI" id="CHEBI:29105"/>
    </cofactor>
    <text evidence="6">Binds 1 zinc ion.</text>
</comment>
<evidence type="ECO:0000256" key="1">
    <source>
        <dbReference type="ARBA" id="ARBA00022670"/>
    </source>
</evidence>
<keyword evidence="3 6" id="KW-0378">Hydrolase</keyword>
<organism evidence="9 10">
    <name type="scientific">Laceyella sediminis</name>
    <dbReference type="NCBI Taxonomy" id="573074"/>
    <lineage>
        <taxon>Bacteria</taxon>
        <taxon>Bacillati</taxon>
        <taxon>Bacillota</taxon>
        <taxon>Bacilli</taxon>
        <taxon>Bacillales</taxon>
        <taxon>Thermoactinomycetaceae</taxon>
        <taxon>Laceyella</taxon>
    </lineage>
</organism>
<dbReference type="Proteomes" id="UP000238836">
    <property type="component" value="Unassembled WGS sequence"/>
</dbReference>
<evidence type="ECO:0000256" key="4">
    <source>
        <dbReference type="ARBA" id="ARBA00022833"/>
    </source>
</evidence>
<keyword evidence="4 6" id="KW-0862">Zinc</keyword>
<dbReference type="InterPro" id="IPR011977">
    <property type="entry name" value="Pept_M3B_clade3"/>
</dbReference>
<proteinExistence type="inferred from homology"/>
<dbReference type="InterPro" id="IPR042088">
    <property type="entry name" value="OligoPept_F_C"/>
</dbReference>
<dbReference type="Gene3D" id="1.10.1370.20">
    <property type="entry name" value="Oligoendopeptidase f, C-terminal domain"/>
    <property type="match status" value="1"/>
</dbReference>
<evidence type="ECO:0000256" key="5">
    <source>
        <dbReference type="ARBA" id="ARBA00023049"/>
    </source>
</evidence>
<dbReference type="Gene3D" id="1.20.140.70">
    <property type="entry name" value="Oligopeptidase f, N-terminal domain"/>
    <property type="match status" value="1"/>
</dbReference>